<reference evidence="3 4" key="1">
    <citation type="submission" date="2020-07" db="EMBL/GenBank/DDBJ databases">
        <title>Electron transfer.</title>
        <authorList>
            <person name="Huang L."/>
            <person name="Liu X."/>
            <person name="Zhou S."/>
        </authorList>
    </citation>
    <scope>NUCLEOTIDE SEQUENCE [LARGE SCALE GENOMIC DNA]</scope>
    <source>
        <strain evidence="3 4">Lx1</strain>
    </source>
</reference>
<accession>A0A7D6VLZ3</accession>
<dbReference type="EMBL" id="CP059378">
    <property type="protein sequence ID" value="QLY78076.1"/>
    <property type="molecule type" value="Genomic_DNA"/>
</dbReference>
<name>A0A7D6VLZ3_9CLOT</name>
<feature type="domain" description="OLD protein-like TOPRIM" evidence="2">
    <location>
        <begin position="390"/>
        <end position="454"/>
    </location>
</feature>
<dbReference type="InterPro" id="IPR034139">
    <property type="entry name" value="TOPRIM_OLD"/>
</dbReference>
<organism evidence="3 4">
    <name type="scientific">Clostridium intestinale</name>
    <dbReference type="NCBI Taxonomy" id="36845"/>
    <lineage>
        <taxon>Bacteria</taxon>
        <taxon>Bacillati</taxon>
        <taxon>Bacillota</taxon>
        <taxon>Clostridia</taxon>
        <taxon>Eubacteriales</taxon>
        <taxon>Clostridiaceae</taxon>
        <taxon>Clostridium</taxon>
    </lineage>
</organism>
<feature type="domain" description="Endonuclease GajA/Old nuclease/RecF-like AAA" evidence="1">
    <location>
        <begin position="104"/>
        <end position="337"/>
    </location>
</feature>
<dbReference type="KEGG" id="cint:HZF06_13340"/>
<sequence>MKLSKLIIKNFRGLKGDKNIINFDNSDIIFLIGHNDVGKSTFLKAYEFFTNSTQVAKKSDFYNYDENNEIEIIGEFIKESDDDSNKDFNKEPNWINNWVDKDSKKVIIKKVWNKADERFSKYTYNPNDGEKRFVQNGFGGLDTLFKKYAPTAIFINAVETPESFEKKVNDIVEKEYLKELREKYGLEYDEAIEKINVLQKKITSSDGILKYNEKISKSFNNVFPDLSLKISQKGEDGIDLAKAFKANHSVDVVKEGNDRKENITQHGHGIIRQALFNFITFLKTDTRSTKKEYLILFEEPELYMHPKASRALRKELYEVIKDSPFQILCATHSPIMIDISKPHSSLVRIVKEPDESTKTFQVGHDIFQSEENKDFVQMINRFNPYVCEAFYASEVILVEGDTEAIVFRYLLDKYYDKKETDIYVLNTGSKNNIVFYQKILTHFNIKHHVVHDIDQPKNNKNDDDNSAWTLNYRIEEQMNKSNEECGYLICKRYVHFTNFEVAHPQYKLNKKKGKPLCAYEFAKNLSLESDARCVNVIRAIVENCDIDDEIEKIEALLLATLE</sequence>
<evidence type="ECO:0000259" key="2">
    <source>
        <dbReference type="Pfam" id="PF20469"/>
    </source>
</evidence>
<dbReference type="RefSeq" id="WP_181600542.1">
    <property type="nucleotide sequence ID" value="NZ_CP059378.1"/>
</dbReference>
<gene>
    <name evidence="3" type="ORF">HZF06_13340</name>
</gene>
<dbReference type="Proteomes" id="UP000512286">
    <property type="component" value="Chromosome"/>
</dbReference>
<dbReference type="AlphaFoldDB" id="A0A7D6VLZ3"/>
<protein>
    <submittedName>
        <fullName evidence="3">AAA family ATPase</fullName>
    </submittedName>
</protein>
<evidence type="ECO:0000259" key="1">
    <source>
        <dbReference type="Pfam" id="PF13175"/>
    </source>
</evidence>
<dbReference type="CDD" id="cd01026">
    <property type="entry name" value="TOPRIM_OLD"/>
    <property type="match status" value="1"/>
</dbReference>
<dbReference type="Pfam" id="PF20469">
    <property type="entry name" value="OLD-like_TOPRIM"/>
    <property type="match status" value="1"/>
</dbReference>
<proteinExistence type="predicted"/>
<evidence type="ECO:0000313" key="4">
    <source>
        <dbReference type="Proteomes" id="UP000512286"/>
    </source>
</evidence>
<dbReference type="InterPro" id="IPR051396">
    <property type="entry name" value="Bact_Antivir_Def_Nuclease"/>
</dbReference>
<dbReference type="Pfam" id="PF13175">
    <property type="entry name" value="AAA_15"/>
    <property type="match status" value="1"/>
</dbReference>
<evidence type="ECO:0000313" key="3">
    <source>
        <dbReference type="EMBL" id="QLY78076.1"/>
    </source>
</evidence>
<dbReference type="InterPro" id="IPR041685">
    <property type="entry name" value="AAA_GajA/Old/RecF-like"/>
</dbReference>
<dbReference type="PANTHER" id="PTHR43581">
    <property type="entry name" value="ATP/GTP PHOSPHATASE"/>
    <property type="match status" value="1"/>
</dbReference>
<dbReference type="SUPFAM" id="SSF52540">
    <property type="entry name" value="P-loop containing nucleoside triphosphate hydrolases"/>
    <property type="match status" value="1"/>
</dbReference>
<dbReference type="Gene3D" id="3.40.50.300">
    <property type="entry name" value="P-loop containing nucleotide triphosphate hydrolases"/>
    <property type="match status" value="1"/>
</dbReference>
<dbReference type="PANTHER" id="PTHR43581:SF4">
    <property type="entry name" value="ATP_GTP PHOSPHATASE"/>
    <property type="match status" value="1"/>
</dbReference>
<dbReference type="InterPro" id="IPR027417">
    <property type="entry name" value="P-loop_NTPase"/>
</dbReference>